<dbReference type="Proteomes" id="UP001303946">
    <property type="component" value="Chromosome"/>
</dbReference>
<evidence type="ECO:0000313" key="6">
    <source>
        <dbReference type="Proteomes" id="UP001303946"/>
    </source>
</evidence>
<dbReference type="InterPro" id="IPR009057">
    <property type="entry name" value="Homeodomain-like_sf"/>
</dbReference>
<dbReference type="SUPFAM" id="SSF46689">
    <property type="entry name" value="Homeodomain-like"/>
    <property type="match status" value="1"/>
</dbReference>
<keyword evidence="2" id="KW-0238">DNA-binding</keyword>
<evidence type="ECO:0000259" key="4">
    <source>
        <dbReference type="PROSITE" id="PS01124"/>
    </source>
</evidence>
<reference evidence="5 6" key="1">
    <citation type="submission" date="2023-10" db="EMBL/GenBank/DDBJ databases">
        <title>Bacteria for the degradation of biodegradable plastic PBAT(Polybutylene adipate terephthalate).</title>
        <authorList>
            <person name="Weon H.-Y."/>
            <person name="Yeon J."/>
        </authorList>
    </citation>
    <scope>NUCLEOTIDE SEQUENCE [LARGE SCALE GENOMIC DNA]</scope>
    <source>
        <strain evidence="5 6">SBD 7-3</strain>
    </source>
</reference>
<feature type="domain" description="HTH araC/xylS-type" evidence="4">
    <location>
        <begin position="233"/>
        <end position="330"/>
    </location>
</feature>
<accession>A0ABZ0CU53</accession>
<name>A0ABZ0CU53_9BURK</name>
<dbReference type="PANTHER" id="PTHR47894:SF1">
    <property type="entry name" value="HTH-TYPE TRANSCRIPTIONAL REGULATOR VQSM"/>
    <property type="match status" value="1"/>
</dbReference>
<evidence type="ECO:0000256" key="2">
    <source>
        <dbReference type="ARBA" id="ARBA00023125"/>
    </source>
</evidence>
<gene>
    <name evidence="5" type="ORF">RXV79_00235</name>
</gene>
<dbReference type="Gene3D" id="1.10.10.60">
    <property type="entry name" value="Homeodomain-like"/>
    <property type="match status" value="1"/>
</dbReference>
<dbReference type="PROSITE" id="PS01124">
    <property type="entry name" value="HTH_ARAC_FAMILY_2"/>
    <property type="match status" value="1"/>
</dbReference>
<keyword evidence="6" id="KW-1185">Reference proteome</keyword>
<sequence>MEQAPLSVSLAYVAALLEAADVPPTHASQLLRQQGLDPDDPGARLSEHQFATLYRSLAIALDDEMLRCFSRPLRPGTLKFTCLALLDAKNLMVALHRWSYLSRLMQDDFYLELTQHDDTARIAIEQVPGAPPRRPFACDLMLKVIHGVASWLVGQRLALVRTDFPFARPGFAADHALLYPGSVFYGQPQAALTMDATLLALPIRRSKPELDDFLHRAPADWFFATPREPSLALRLRDYLAERLPRPATAENAAETLHLSIRTLHRRLADEGTSFQRVKDEFRRDRALQLLTKSQAPINLISEQLGFDSTASFHRAFRGWTGDTPGAFRSAGAPPR</sequence>
<keyword evidence="3" id="KW-0804">Transcription</keyword>
<organism evidence="5 6">
    <name type="scientific">Piscinibacter gummiphilus</name>
    <dbReference type="NCBI Taxonomy" id="946333"/>
    <lineage>
        <taxon>Bacteria</taxon>
        <taxon>Pseudomonadati</taxon>
        <taxon>Pseudomonadota</taxon>
        <taxon>Betaproteobacteria</taxon>
        <taxon>Burkholderiales</taxon>
        <taxon>Sphaerotilaceae</taxon>
        <taxon>Piscinibacter</taxon>
    </lineage>
</organism>
<protein>
    <submittedName>
        <fullName evidence="5">AraC family transcriptional regulator</fullName>
    </submittedName>
</protein>
<dbReference type="SMART" id="SM00342">
    <property type="entry name" value="HTH_ARAC"/>
    <property type="match status" value="1"/>
</dbReference>
<dbReference type="InterPro" id="IPR018060">
    <property type="entry name" value="HTH_AraC"/>
</dbReference>
<dbReference type="Pfam" id="PF12625">
    <property type="entry name" value="Arabinose_bd"/>
    <property type="match status" value="1"/>
</dbReference>
<evidence type="ECO:0000256" key="1">
    <source>
        <dbReference type="ARBA" id="ARBA00023015"/>
    </source>
</evidence>
<dbReference type="RefSeq" id="WP_316701264.1">
    <property type="nucleotide sequence ID" value="NZ_CP136336.1"/>
</dbReference>
<dbReference type="EMBL" id="CP136336">
    <property type="protein sequence ID" value="WOB08495.1"/>
    <property type="molecule type" value="Genomic_DNA"/>
</dbReference>
<dbReference type="InterPro" id="IPR032687">
    <property type="entry name" value="AraC-type_N"/>
</dbReference>
<evidence type="ECO:0000313" key="5">
    <source>
        <dbReference type="EMBL" id="WOB08495.1"/>
    </source>
</evidence>
<dbReference type="PANTHER" id="PTHR47894">
    <property type="entry name" value="HTH-TYPE TRANSCRIPTIONAL REGULATOR GADX"/>
    <property type="match status" value="1"/>
</dbReference>
<proteinExistence type="predicted"/>
<evidence type="ECO:0000256" key="3">
    <source>
        <dbReference type="ARBA" id="ARBA00023163"/>
    </source>
</evidence>
<dbReference type="Pfam" id="PF12833">
    <property type="entry name" value="HTH_18"/>
    <property type="match status" value="1"/>
</dbReference>
<keyword evidence="1" id="KW-0805">Transcription regulation</keyword>